<dbReference type="SUPFAM" id="SSF53850">
    <property type="entry name" value="Periplasmic binding protein-like II"/>
    <property type="match status" value="1"/>
</dbReference>
<keyword evidence="3" id="KW-1185">Reference proteome</keyword>
<accession>A0A6B8KJJ1</accession>
<evidence type="ECO:0000256" key="1">
    <source>
        <dbReference type="SAM" id="Phobius"/>
    </source>
</evidence>
<proteinExistence type="predicted"/>
<gene>
    <name evidence="2" type="ORF">H2LOC_019590</name>
</gene>
<feature type="transmembrane region" description="Helical" evidence="1">
    <location>
        <begin position="325"/>
        <end position="344"/>
    </location>
</feature>
<keyword evidence="1" id="KW-0472">Membrane</keyword>
<sequence>MGKTVLAVVAVAMVALGGAAAALYLLNRPEVLHVAVPSMVEDVHLMASAEHVFNHQHEQIRLRIVPVEDSASAATALESGAADLAVMRSDIALTSSAQTLAILHRNAILLIAPGGTKLRHVGDLRGKRIGVVHEVRSMDPNARLLDAILSQYEISPKAVTMVSLSPGEVRAAVETGRVDAIFAAIAPQNGLVNEILGAIASVSRKPPVFIPISEAKAIAKRFPALEPYEIIQGAFGGDPPRPQAAIDSLSVSALLVARGSLHDSLAAEVTRLFFSHRGAIALTAPLANSIEAPSTDKGSAIPVHQGAADYLDGNERGFFERYSDLFYIGAMLLSLIGSGAAALASRFNTHAHERSEQLTEKLLEVLQTARAAATPTELDDLERQVDEVLTNTLGDRRLRGVEAPGLHLITLALDQARRAIEERRLALTRGREVVNFPSARNLPVVK</sequence>
<dbReference type="AlphaFoldDB" id="A0A6B8KJJ1"/>
<dbReference type="EMBL" id="CP046052">
    <property type="protein sequence ID" value="QGM47699.1"/>
    <property type="molecule type" value="Genomic_DNA"/>
</dbReference>
<dbReference type="Proteomes" id="UP000309061">
    <property type="component" value="Chromosome"/>
</dbReference>
<protein>
    <submittedName>
        <fullName evidence="2">C4-dicarboxylate ABC transporter substrate-binding protein</fullName>
    </submittedName>
</protein>
<keyword evidence="1" id="KW-1133">Transmembrane helix</keyword>
<name>A0A6B8KJJ1_9HYPH</name>
<reference evidence="2 3" key="1">
    <citation type="submission" date="2019-11" db="EMBL/GenBank/DDBJ databases">
        <title>The genome sequence of Methylocystis heyeri.</title>
        <authorList>
            <person name="Oshkin I.Y."/>
            <person name="Miroshnikov K."/>
            <person name="Dedysh S.N."/>
        </authorList>
    </citation>
    <scope>NUCLEOTIDE SEQUENCE [LARGE SCALE GENOMIC DNA]</scope>
    <source>
        <strain evidence="2 3">H2</strain>
    </source>
</reference>
<dbReference type="KEGG" id="mhey:H2LOC_019590"/>
<dbReference type="PANTHER" id="PTHR42941:SF1">
    <property type="entry name" value="SLL1037 PROTEIN"/>
    <property type="match status" value="1"/>
</dbReference>
<dbReference type="InterPro" id="IPR011852">
    <property type="entry name" value="TRAP_TAXI"/>
</dbReference>
<dbReference type="RefSeq" id="WP_136494353.1">
    <property type="nucleotide sequence ID" value="NZ_CP046052.1"/>
</dbReference>
<evidence type="ECO:0000313" key="3">
    <source>
        <dbReference type="Proteomes" id="UP000309061"/>
    </source>
</evidence>
<dbReference type="Pfam" id="PF16868">
    <property type="entry name" value="NMT1_3"/>
    <property type="match status" value="1"/>
</dbReference>
<dbReference type="Gene3D" id="3.40.190.10">
    <property type="entry name" value="Periplasmic binding protein-like II"/>
    <property type="match status" value="2"/>
</dbReference>
<dbReference type="OrthoDB" id="252197at2"/>
<keyword evidence="1" id="KW-0812">Transmembrane</keyword>
<organism evidence="2 3">
    <name type="scientific">Methylocystis heyeri</name>
    <dbReference type="NCBI Taxonomy" id="391905"/>
    <lineage>
        <taxon>Bacteria</taxon>
        <taxon>Pseudomonadati</taxon>
        <taxon>Pseudomonadota</taxon>
        <taxon>Alphaproteobacteria</taxon>
        <taxon>Hyphomicrobiales</taxon>
        <taxon>Methylocystaceae</taxon>
        <taxon>Methylocystis</taxon>
    </lineage>
</organism>
<evidence type="ECO:0000313" key="2">
    <source>
        <dbReference type="EMBL" id="QGM47699.1"/>
    </source>
</evidence>
<dbReference type="PANTHER" id="PTHR42941">
    <property type="entry name" value="SLL1037 PROTEIN"/>
    <property type="match status" value="1"/>
</dbReference>